<proteinExistence type="predicted"/>
<sequence length="133" mass="14912">MDVAMVSAVPSPKGKEMTADTAILRNVLWENINLNVQHFSFRYFDSIEKRQGNLKKKQGFAVQTHGILNYLKTLDFDLVDWSQQQPEIRATGSTLEQVRCPGLEIFLIHYSERVSSIDAAGIAPESISRGSSL</sequence>
<evidence type="ECO:0000313" key="1">
    <source>
        <dbReference type="EMBL" id="MCD7464993.1"/>
    </source>
</evidence>
<comment type="caution">
    <text evidence="1">The sequence shown here is derived from an EMBL/GenBank/DDBJ whole genome shotgun (WGS) entry which is preliminary data.</text>
</comment>
<dbReference type="Proteomes" id="UP000823775">
    <property type="component" value="Unassembled WGS sequence"/>
</dbReference>
<reference evidence="1 2" key="1">
    <citation type="journal article" date="2021" name="BMC Genomics">
        <title>Datura genome reveals duplications of psychoactive alkaloid biosynthetic genes and high mutation rate following tissue culture.</title>
        <authorList>
            <person name="Rajewski A."/>
            <person name="Carter-House D."/>
            <person name="Stajich J."/>
            <person name="Litt A."/>
        </authorList>
    </citation>
    <scope>NUCLEOTIDE SEQUENCE [LARGE SCALE GENOMIC DNA]</scope>
    <source>
        <strain evidence="1">AR-01</strain>
    </source>
</reference>
<keyword evidence="2" id="KW-1185">Reference proteome</keyword>
<accession>A0ABS8T1J7</accession>
<organism evidence="1 2">
    <name type="scientific">Datura stramonium</name>
    <name type="common">Jimsonweed</name>
    <name type="synonym">Common thornapple</name>
    <dbReference type="NCBI Taxonomy" id="4076"/>
    <lineage>
        <taxon>Eukaryota</taxon>
        <taxon>Viridiplantae</taxon>
        <taxon>Streptophyta</taxon>
        <taxon>Embryophyta</taxon>
        <taxon>Tracheophyta</taxon>
        <taxon>Spermatophyta</taxon>
        <taxon>Magnoliopsida</taxon>
        <taxon>eudicotyledons</taxon>
        <taxon>Gunneridae</taxon>
        <taxon>Pentapetalae</taxon>
        <taxon>asterids</taxon>
        <taxon>lamiids</taxon>
        <taxon>Solanales</taxon>
        <taxon>Solanaceae</taxon>
        <taxon>Solanoideae</taxon>
        <taxon>Datureae</taxon>
        <taxon>Datura</taxon>
    </lineage>
</organism>
<name>A0ABS8T1J7_DATST</name>
<gene>
    <name evidence="1" type="ORF">HAX54_000345</name>
</gene>
<dbReference type="EMBL" id="JACEIK010001009">
    <property type="protein sequence ID" value="MCD7464993.1"/>
    <property type="molecule type" value="Genomic_DNA"/>
</dbReference>
<evidence type="ECO:0000313" key="2">
    <source>
        <dbReference type="Proteomes" id="UP000823775"/>
    </source>
</evidence>
<protein>
    <submittedName>
        <fullName evidence="1">Uncharacterized protein</fullName>
    </submittedName>
</protein>